<dbReference type="InterPro" id="IPR036390">
    <property type="entry name" value="WH_DNA-bd_sf"/>
</dbReference>
<gene>
    <name evidence="3" type="ORF">DF196_10255</name>
</gene>
<organism evidence="3 4">
    <name type="scientific">Bifidobacterium callitrichidarum</name>
    <dbReference type="NCBI Taxonomy" id="2052941"/>
    <lineage>
        <taxon>Bacteria</taxon>
        <taxon>Bacillati</taxon>
        <taxon>Actinomycetota</taxon>
        <taxon>Actinomycetes</taxon>
        <taxon>Bifidobacteriales</taxon>
        <taxon>Bifidobacteriaceae</taxon>
        <taxon>Bifidobacterium</taxon>
    </lineage>
</organism>
<dbReference type="InterPro" id="IPR043129">
    <property type="entry name" value="ATPase_NBD"/>
</dbReference>
<comment type="similarity">
    <text evidence="1">Belongs to the ROK (NagC/XylR) family.</text>
</comment>
<dbReference type="InterPro" id="IPR036388">
    <property type="entry name" value="WH-like_DNA-bd_sf"/>
</dbReference>
<evidence type="ECO:0000256" key="1">
    <source>
        <dbReference type="ARBA" id="ARBA00006479"/>
    </source>
</evidence>
<dbReference type="PANTHER" id="PTHR18964:SF149">
    <property type="entry name" value="BIFUNCTIONAL UDP-N-ACETYLGLUCOSAMINE 2-EPIMERASE_N-ACETYLMANNOSAMINE KINASE"/>
    <property type="match status" value="1"/>
</dbReference>
<proteinExistence type="inferred from homology"/>
<dbReference type="PANTHER" id="PTHR18964">
    <property type="entry name" value="ROK (REPRESSOR, ORF, KINASE) FAMILY"/>
    <property type="match status" value="1"/>
</dbReference>
<evidence type="ECO:0000256" key="2">
    <source>
        <dbReference type="SAM" id="MobiDB-lite"/>
    </source>
</evidence>
<name>A0A2U2N340_9BIFI</name>
<dbReference type="Gene3D" id="1.10.10.10">
    <property type="entry name" value="Winged helix-like DNA-binding domain superfamily/Winged helix DNA-binding domain"/>
    <property type="match status" value="1"/>
</dbReference>
<dbReference type="Proteomes" id="UP000245876">
    <property type="component" value="Unassembled WGS sequence"/>
</dbReference>
<dbReference type="InterPro" id="IPR000600">
    <property type="entry name" value="ROK"/>
</dbReference>
<dbReference type="EMBL" id="QFFM01000024">
    <property type="protein sequence ID" value="PWG63616.1"/>
    <property type="molecule type" value="Genomic_DNA"/>
</dbReference>
<dbReference type="RefSeq" id="WP_109057735.1">
    <property type="nucleotide sequence ID" value="NZ_QFFM01000024.1"/>
</dbReference>
<keyword evidence="4" id="KW-1185">Reference proteome</keyword>
<dbReference type="Pfam" id="PF00480">
    <property type="entry name" value="ROK"/>
    <property type="match status" value="1"/>
</dbReference>
<reference evidence="3 4" key="1">
    <citation type="journal article" date="2018" name="Int. J. Syst. Evol. Microbiol.">
        <title>Bifidobacterium callitrichidarum sp. nov. from the faeces of the emperor tamarin (Saguinus imperator).</title>
        <authorList>
            <person name="Modesto M."/>
            <person name="Michelini S."/>
            <person name="Sansosti M.C."/>
            <person name="De Filippo C."/>
            <person name="Cavalieri D."/>
            <person name="Qvirist L."/>
            <person name="Andlid T."/>
            <person name="Spiezio C."/>
            <person name="Sandri C."/>
            <person name="Pascarelli S."/>
            <person name="Sgorbati B."/>
            <person name="Mattarelli P."/>
        </authorList>
    </citation>
    <scope>NUCLEOTIDE SEQUENCE [LARGE SCALE GENOMIC DNA]</scope>
    <source>
        <strain evidence="3 4">TRI 5</strain>
    </source>
</reference>
<protein>
    <submittedName>
        <fullName evidence="3">NagC family transcriptional regulator</fullName>
    </submittedName>
</protein>
<dbReference type="SUPFAM" id="SSF53067">
    <property type="entry name" value="Actin-like ATPase domain"/>
    <property type="match status" value="1"/>
</dbReference>
<feature type="compositionally biased region" description="Gly residues" evidence="2">
    <location>
        <begin position="1"/>
        <end position="11"/>
    </location>
</feature>
<evidence type="ECO:0000313" key="4">
    <source>
        <dbReference type="Proteomes" id="UP000245876"/>
    </source>
</evidence>
<dbReference type="AlphaFoldDB" id="A0A2U2N340"/>
<dbReference type="SUPFAM" id="SSF46785">
    <property type="entry name" value="Winged helix' DNA-binding domain"/>
    <property type="match status" value="1"/>
</dbReference>
<comment type="caution">
    <text evidence="3">The sequence shown here is derived from an EMBL/GenBank/DDBJ whole genome shotgun (WGS) entry which is preliminary data.</text>
</comment>
<evidence type="ECO:0000313" key="3">
    <source>
        <dbReference type="EMBL" id="PWG63616.1"/>
    </source>
</evidence>
<sequence length="377" mass="40169">MSSGFEHGGTATGRQGKASPADIRRTNRALIFNLLFPAQRRSRADLGRLTGLSRVAISDVISDMLDEGLLCETGYAANPTGKGKRGALLGIDTSRLKIISIDLSHPQLIQGAVTDLLGIPQDCMEVALGPDNHVETDAIVQLIDQLRSDLDFGDVLGIGIVVSGVVQEGTVRDSTMLGWHNVELGPLLERQFDLPVVIVNDAIAAMLTERFFGQAGPDLIFTTFGQGVGTATLIHDMPVIGDHHAAGEIGHIAIDPNGPECPCGKRGCLEMLISAHALRERMRHHDARGRADVIRQAGDLFASALAMPVGLLDIADVCVAGPADIINNTFLEAAQQRFDAATGSSFHVRTIIRRCQVGGDLTLRGGAIAVIRRYING</sequence>
<dbReference type="Gene3D" id="3.30.420.40">
    <property type="match status" value="2"/>
</dbReference>
<accession>A0A2U2N340</accession>
<feature type="region of interest" description="Disordered" evidence="2">
    <location>
        <begin position="1"/>
        <end position="20"/>
    </location>
</feature>
<dbReference type="OrthoDB" id="9810372at2"/>